<dbReference type="InterPro" id="IPR036047">
    <property type="entry name" value="F-box-like_dom_sf"/>
</dbReference>
<name>A0A3S3MI63_9MAGN</name>
<feature type="compositionally biased region" description="Basic and acidic residues" evidence="1">
    <location>
        <begin position="42"/>
        <end position="53"/>
    </location>
</feature>
<dbReference type="SUPFAM" id="SSF81383">
    <property type="entry name" value="F-box domain"/>
    <property type="match status" value="1"/>
</dbReference>
<evidence type="ECO:0000256" key="1">
    <source>
        <dbReference type="SAM" id="MobiDB-lite"/>
    </source>
</evidence>
<accession>A0A3S3MI63</accession>
<evidence type="ECO:0000259" key="2">
    <source>
        <dbReference type="Pfam" id="PF12937"/>
    </source>
</evidence>
<feature type="domain" description="F-box" evidence="2">
    <location>
        <begin position="71"/>
        <end position="107"/>
    </location>
</feature>
<dbReference type="Pfam" id="PF12937">
    <property type="entry name" value="F-box-like"/>
    <property type="match status" value="1"/>
</dbReference>
<feature type="compositionally biased region" description="Acidic residues" evidence="1">
    <location>
        <begin position="1"/>
        <end position="19"/>
    </location>
</feature>
<gene>
    <name evidence="3" type="ORF">CKAN_00907800</name>
</gene>
<sequence length="276" mass="32479">MAETEEGGEKEEEEEEEEKNSDGSQMEEVSPPREKKRRKKARERDKERRRREEESEDLDEVRDPLMVFGSDILMMILTNLDARSVARSLLVSRGWCRVASSDRLWSPKCEELWLGKAHIPRIAMVQGISRLEAYSFSIMDGKRRRILMDDLCDHTWEFRFKKTAPPYWLNLDPSWKGTGPPMHRYFHPDGTQTADPTDKVWGGHECRYSLVTSFVDGGRIREHYVRINRWPRMSVSRKEDWSWELSNHLYCYSSIPDADKKGGTGPFYPVWHETSY</sequence>
<dbReference type="InterPro" id="IPR001810">
    <property type="entry name" value="F-box_dom"/>
</dbReference>
<dbReference type="OrthoDB" id="3219396at2759"/>
<keyword evidence="4" id="KW-1185">Reference proteome</keyword>
<evidence type="ECO:0000313" key="4">
    <source>
        <dbReference type="Proteomes" id="UP000283530"/>
    </source>
</evidence>
<comment type="caution">
    <text evidence="3">The sequence shown here is derived from an EMBL/GenBank/DDBJ whole genome shotgun (WGS) entry which is preliminary data.</text>
</comment>
<dbReference type="Proteomes" id="UP000283530">
    <property type="component" value="Unassembled WGS sequence"/>
</dbReference>
<dbReference type="PANTHER" id="PTHR48218">
    <property type="entry name" value="F-BOX DOMAIN CONTAINING PROTEIN"/>
    <property type="match status" value="1"/>
</dbReference>
<organism evidence="3 4">
    <name type="scientific">Cinnamomum micranthum f. kanehirae</name>
    <dbReference type="NCBI Taxonomy" id="337451"/>
    <lineage>
        <taxon>Eukaryota</taxon>
        <taxon>Viridiplantae</taxon>
        <taxon>Streptophyta</taxon>
        <taxon>Embryophyta</taxon>
        <taxon>Tracheophyta</taxon>
        <taxon>Spermatophyta</taxon>
        <taxon>Magnoliopsida</taxon>
        <taxon>Magnoliidae</taxon>
        <taxon>Laurales</taxon>
        <taxon>Lauraceae</taxon>
        <taxon>Cinnamomum</taxon>
    </lineage>
</organism>
<feature type="region of interest" description="Disordered" evidence="1">
    <location>
        <begin position="1"/>
        <end position="56"/>
    </location>
</feature>
<dbReference type="AlphaFoldDB" id="A0A3S3MI63"/>
<proteinExistence type="predicted"/>
<reference evidence="3 4" key="1">
    <citation type="journal article" date="2019" name="Nat. Plants">
        <title>Stout camphor tree genome fills gaps in understanding of flowering plant genome evolution.</title>
        <authorList>
            <person name="Chaw S.M."/>
            <person name="Liu Y.C."/>
            <person name="Wu Y.W."/>
            <person name="Wang H.Y."/>
            <person name="Lin C.I."/>
            <person name="Wu C.S."/>
            <person name="Ke H.M."/>
            <person name="Chang L.Y."/>
            <person name="Hsu C.Y."/>
            <person name="Yang H.T."/>
            <person name="Sudianto E."/>
            <person name="Hsu M.H."/>
            <person name="Wu K.P."/>
            <person name="Wang L.N."/>
            <person name="Leebens-Mack J.H."/>
            <person name="Tsai I.J."/>
        </authorList>
    </citation>
    <scope>NUCLEOTIDE SEQUENCE [LARGE SCALE GENOMIC DNA]</scope>
    <source>
        <strain evidence="4">cv. Chaw 1501</strain>
        <tissue evidence="3">Young leaves</tissue>
    </source>
</reference>
<protein>
    <submittedName>
        <fullName evidence="3">F-box family protein</fullName>
    </submittedName>
</protein>
<evidence type="ECO:0000313" key="3">
    <source>
        <dbReference type="EMBL" id="RWR80439.1"/>
    </source>
</evidence>
<dbReference type="EMBL" id="QPKB01000003">
    <property type="protein sequence ID" value="RWR80439.1"/>
    <property type="molecule type" value="Genomic_DNA"/>
</dbReference>
<dbReference type="Gene3D" id="1.20.1280.50">
    <property type="match status" value="1"/>
</dbReference>
<dbReference type="PANTHER" id="PTHR48218:SF3">
    <property type="entry name" value="OS07G0170800 PROTEIN"/>
    <property type="match status" value="1"/>
</dbReference>